<dbReference type="EMBL" id="CM043807">
    <property type="protein sequence ID" value="KAI4803214.1"/>
    <property type="molecule type" value="Genomic_DNA"/>
</dbReference>
<dbReference type="Proteomes" id="UP001057452">
    <property type="component" value="Chromosome 23"/>
</dbReference>
<gene>
    <name evidence="1" type="ORF">KUCAC02_006770</name>
</gene>
<comment type="caution">
    <text evidence="1">The sequence shown here is derived from an EMBL/GenBank/DDBJ whole genome shotgun (WGS) entry which is preliminary data.</text>
</comment>
<keyword evidence="2" id="KW-1185">Reference proteome</keyword>
<organism evidence="1 2">
    <name type="scientific">Chaenocephalus aceratus</name>
    <name type="common">Blackfin icefish</name>
    <name type="synonym">Chaenichthys aceratus</name>
    <dbReference type="NCBI Taxonomy" id="36190"/>
    <lineage>
        <taxon>Eukaryota</taxon>
        <taxon>Metazoa</taxon>
        <taxon>Chordata</taxon>
        <taxon>Craniata</taxon>
        <taxon>Vertebrata</taxon>
        <taxon>Euteleostomi</taxon>
        <taxon>Actinopterygii</taxon>
        <taxon>Neopterygii</taxon>
        <taxon>Teleostei</taxon>
        <taxon>Neoteleostei</taxon>
        <taxon>Acanthomorphata</taxon>
        <taxon>Eupercaria</taxon>
        <taxon>Perciformes</taxon>
        <taxon>Notothenioidei</taxon>
        <taxon>Channichthyidae</taxon>
        <taxon>Chaenocephalus</taxon>
    </lineage>
</organism>
<proteinExistence type="predicted"/>
<feature type="non-terminal residue" evidence="1">
    <location>
        <position position="1"/>
    </location>
</feature>
<protein>
    <submittedName>
        <fullName evidence="1">Uncharacterized protein</fullName>
    </submittedName>
</protein>
<name>A0ACB9VTS9_CHAAC</name>
<feature type="non-terminal residue" evidence="1">
    <location>
        <position position="51"/>
    </location>
</feature>
<accession>A0ACB9VTS9</accession>
<reference evidence="1" key="1">
    <citation type="submission" date="2022-05" db="EMBL/GenBank/DDBJ databases">
        <title>Chromosome-level genome of Chaenocephalus aceratus.</title>
        <authorList>
            <person name="Park H."/>
        </authorList>
    </citation>
    <scope>NUCLEOTIDE SEQUENCE</scope>
    <source>
        <strain evidence="1">KU_202001</strain>
    </source>
</reference>
<evidence type="ECO:0000313" key="1">
    <source>
        <dbReference type="EMBL" id="KAI4803214.1"/>
    </source>
</evidence>
<evidence type="ECO:0000313" key="2">
    <source>
        <dbReference type="Proteomes" id="UP001057452"/>
    </source>
</evidence>
<sequence>DSYGSSANNLALLTCHITDNRIKLIAPRSAHHADPGHDSVTWPSNPHVGSD</sequence>